<feature type="region of interest" description="Disordered" evidence="2">
    <location>
        <begin position="1"/>
        <end position="63"/>
    </location>
</feature>
<dbReference type="AlphaFoldDB" id="A0A7S0ZF75"/>
<feature type="coiled-coil region" evidence="1">
    <location>
        <begin position="83"/>
        <end position="117"/>
    </location>
</feature>
<evidence type="ECO:0000256" key="1">
    <source>
        <dbReference type="SAM" id="Coils"/>
    </source>
</evidence>
<evidence type="ECO:0000313" key="3">
    <source>
        <dbReference type="EMBL" id="CAD8819958.1"/>
    </source>
</evidence>
<dbReference type="EMBL" id="HBFP01006103">
    <property type="protein sequence ID" value="CAD8819958.1"/>
    <property type="molecule type" value="Transcribed_RNA"/>
</dbReference>
<sequence>MTSTAAFMRKMNQGESIDPEAFLKTQKEKPGVMSPPAQPVKASPGSPAKTETAKKVTSSSVGGKKVETVTVQKALRVLPPPVKAGDSDEVRDIKKKIQDTENEVQEMLRKLSVLNERMARVILILEPELMETITSIATPQEC</sequence>
<accession>A0A7S0ZF75</accession>
<reference evidence="3" key="1">
    <citation type="submission" date="2021-01" db="EMBL/GenBank/DDBJ databases">
        <authorList>
            <person name="Corre E."/>
            <person name="Pelletier E."/>
            <person name="Niang G."/>
            <person name="Scheremetjew M."/>
            <person name="Finn R."/>
            <person name="Kale V."/>
            <person name="Holt S."/>
            <person name="Cochrane G."/>
            <person name="Meng A."/>
            <person name="Brown T."/>
            <person name="Cohen L."/>
        </authorList>
    </citation>
    <scope>NUCLEOTIDE SEQUENCE</scope>
    <source>
        <strain evidence="3">CCMP3278</strain>
    </source>
</reference>
<gene>
    <name evidence="3" type="ORF">TOLI1172_LOCUS4347</name>
</gene>
<proteinExistence type="predicted"/>
<name>A0A7S0ZF75_9RHOD</name>
<organism evidence="3">
    <name type="scientific">Timspurckia oligopyrenoides</name>
    <dbReference type="NCBI Taxonomy" id="708627"/>
    <lineage>
        <taxon>Eukaryota</taxon>
        <taxon>Rhodophyta</taxon>
        <taxon>Bangiophyceae</taxon>
        <taxon>Porphyridiales</taxon>
        <taxon>Porphyridiaceae</taxon>
        <taxon>Timspurckia</taxon>
    </lineage>
</organism>
<evidence type="ECO:0000256" key="2">
    <source>
        <dbReference type="SAM" id="MobiDB-lite"/>
    </source>
</evidence>
<protein>
    <submittedName>
        <fullName evidence="3">Uncharacterized protein</fullName>
    </submittedName>
</protein>
<keyword evidence="1" id="KW-0175">Coiled coil</keyword>